<dbReference type="Gene3D" id="2.40.50.140">
    <property type="entry name" value="Nucleic acid-binding proteins"/>
    <property type="match status" value="1"/>
</dbReference>
<evidence type="ECO:0000313" key="5">
    <source>
        <dbReference type="EMBL" id="OXM86149.1"/>
    </source>
</evidence>
<dbReference type="SUPFAM" id="SSF56091">
    <property type="entry name" value="DNA ligase/mRNA capping enzyme, catalytic domain"/>
    <property type="match status" value="1"/>
</dbReference>
<dbReference type="AlphaFoldDB" id="A0A229UTC8"/>
<dbReference type="EMBL" id="NMQW01000017">
    <property type="protein sequence ID" value="OXM86149.1"/>
    <property type="molecule type" value="Genomic_DNA"/>
</dbReference>
<dbReference type="PROSITE" id="PS50160">
    <property type="entry name" value="DNA_LIGASE_A3"/>
    <property type="match status" value="1"/>
</dbReference>
<dbReference type="RefSeq" id="WP_094015298.1">
    <property type="nucleotide sequence ID" value="NZ_NMQW01000017.1"/>
</dbReference>
<comment type="caution">
    <text evidence="5">The sequence shown here is derived from an EMBL/GenBank/DDBJ whole genome shotgun (WGS) entry which is preliminary data.</text>
</comment>
<dbReference type="GO" id="GO:0006310">
    <property type="term" value="P:DNA recombination"/>
    <property type="evidence" value="ECO:0007669"/>
    <property type="project" value="InterPro"/>
</dbReference>
<keyword evidence="6" id="KW-1185">Reference proteome</keyword>
<comment type="catalytic activity">
    <reaction evidence="3">
        <text>ATP + (deoxyribonucleotide)n-3'-hydroxyl + 5'-phospho-(deoxyribonucleotide)m = (deoxyribonucleotide)n+m + AMP + diphosphate.</text>
        <dbReference type="EC" id="6.5.1.1"/>
    </reaction>
</comment>
<sequence>MLPFIPPMIVRMGKEAFDDDRYIFEPKWDGWRLLIYKSRNKIEAYTRNGRLVTHQFPELQEALGAIEANEAILDAEGICIRNGRPVFDDFAFRGRLSKQNRIEQARWTHPATFVVFDVLYAGGFLYDEPLMSRKKHLEDILRPTPVITPTLFVEGEGTSLFRLMKQQKMEGIVAKRKTGMYTPGKVSTDWLKIKHWNTIDTVILGYRTHPRFALIVGLQFRTIRNKKVSTVELGFKPQDKEWFLEVAPVLHQGKAGAVQWVEPKLCCRIDYLERTDMHQLRTSIFRGFLPEKKPEECVWPYE</sequence>
<comment type="similarity">
    <text evidence="1">Belongs to the ATP-dependent DNA ligase family.</text>
</comment>
<dbReference type="InterPro" id="IPR012340">
    <property type="entry name" value="NA-bd_OB-fold"/>
</dbReference>
<dbReference type="OrthoDB" id="5503604at2"/>
<evidence type="ECO:0000256" key="3">
    <source>
        <dbReference type="ARBA" id="ARBA00034003"/>
    </source>
</evidence>
<protein>
    <submittedName>
        <fullName evidence="5">DNA ligase</fullName>
    </submittedName>
</protein>
<name>A0A229UTC8_9BACL</name>
<dbReference type="GO" id="GO:0003910">
    <property type="term" value="F:DNA ligase (ATP) activity"/>
    <property type="evidence" value="ECO:0007669"/>
    <property type="project" value="UniProtKB-EC"/>
</dbReference>
<evidence type="ECO:0000259" key="4">
    <source>
        <dbReference type="PROSITE" id="PS50160"/>
    </source>
</evidence>
<dbReference type="GO" id="GO:0005524">
    <property type="term" value="F:ATP binding"/>
    <property type="evidence" value="ECO:0007669"/>
    <property type="project" value="InterPro"/>
</dbReference>
<organism evidence="5 6">
    <name type="scientific">Paenibacillus rigui</name>
    <dbReference type="NCBI Taxonomy" id="554312"/>
    <lineage>
        <taxon>Bacteria</taxon>
        <taxon>Bacillati</taxon>
        <taxon>Bacillota</taxon>
        <taxon>Bacilli</taxon>
        <taxon>Bacillales</taxon>
        <taxon>Paenibacillaceae</taxon>
        <taxon>Paenibacillus</taxon>
    </lineage>
</organism>
<keyword evidence="2 5" id="KW-0436">Ligase</keyword>
<dbReference type="CDD" id="cd07906">
    <property type="entry name" value="Adenylation_DNA_ligase_LigD_LigC"/>
    <property type="match status" value="1"/>
</dbReference>
<proteinExistence type="inferred from homology"/>
<evidence type="ECO:0000313" key="6">
    <source>
        <dbReference type="Proteomes" id="UP000215509"/>
    </source>
</evidence>
<dbReference type="PANTHER" id="PTHR45674:SF4">
    <property type="entry name" value="DNA LIGASE 1"/>
    <property type="match status" value="1"/>
</dbReference>
<accession>A0A229UTC8</accession>
<feature type="domain" description="ATP-dependent DNA ligase family profile" evidence="4">
    <location>
        <begin position="113"/>
        <end position="194"/>
    </location>
</feature>
<dbReference type="InterPro" id="IPR012310">
    <property type="entry name" value="DNA_ligase_ATP-dep_cent"/>
</dbReference>
<dbReference type="SUPFAM" id="SSF50249">
    <property type="entry name" value="Nucleic acid-binding proteins"/>
    <property type="match status" value="1"/>
</dbReference>
<dbReference type="Proteomes" id="UP000215509">
    <property type="component" value="Unassembled WGS sequence"/>
</dbReference>
<dbReference type="Pfam" id="PF01068">
    <property type="entry name" value="DNA_ligase_A_M"/>
    <property type="match status" value="1"/>
</dbReference>
<dbReference type="Gene3D" id="3.30.470.30">
    <property type="entry name" value="DNA ligase/mRNA capping enzyme"/>
    <property type="match status" value="1"/>
</dbReference>
<evidence type="ECO:0000256" key="2">
    <source>
        <dbReference type="ARBA" id="ARBA00022598"/>
    </source>
</evidence>
<gene>
    <name evidence="5" type="ORF">CF651_13110</name>
</gene>
<dbReference type="Gene3D" id="3.30.1490.70">
    <property type="match status" value="1"/>
</dbReference>
<reference evidence="5 6" key="1">
    <citation type="submission" date="2017-07" db="EMBL/GenBank/DDBJ databases">
        <title>Genome sequencing and assembly of Paenibacillus rigui.</title>
        <authorList>
            <person name="Mayilraj S."/>
        </authorList>
    </citation>
    <scope>NUCLEOTIDE SEQUENCE [LARGE SCALE GENOMIC DNA]</scope>
    <source>
        <strain evidence="5 6">JCM 16352</strain>
    </source>
</reference>
<dbReference type="PANTHER" id="PTHR45674">
    <property type="entry name" value="DNA LIGASE 1/3 FAMILY MEMBER"/>
    <property type="match status" value="1"/>
</dbReference>
<dbReference type="GO" id="GO:0006281">
    <property type="term" value="P:DNA repair"/>
    <property type="evidence" value="ECO:0007669"/>
    <property type="project" value="InterPro"/>
</dbReference>
<evidence type="ECO:0000256" key="1">
    <source>
        <dbReference type="ARBA" id="ARBA00007572"/>
    </source>
</evidence>
<dbReference type="InterPro" id="IPR050191">
    <property type="entry name" value="ATP-dep_DNA_ligase"/>
</dbReference>